<feature type="coiled-coil region" evidence="1">
    <location>
        <begin position="180"/>
        <end position="207"/>
    </location>
</feature>
<feature type="coiled-coil region" evidence="1">
    <location>
        <begin position="24"/>
        <end position="114"/>
    </location>
</feature>
<accession>A0AAW1MD29</accession>
<evidence type="ECO:0008006" key="4">
    <source>
        <dbReference type="Google" id="ProtNLM"/>
    </source>
</evidence>
<protein>
    <recommendedName>
        <fullName evidence="4">Cilia- and flagella-associated protein 157</fullName>
    </recommendedName>
</protein>
<organism evidence="2 3">
    <name type="scientific">Popillia japonica</name>
    <name type="common">Japanese beetle</name>
    <dbReference type="NCBI Taxonomy" id="7064"/>
    <lineage>
        <taxon>Eukaryota</taxon>
        <taxon>Metazoa</taxon>
        <taxon>Ecdysozoa</taxon>
        <taxon>Arthropoda</taxon>
        <taxon>Hexapoda</taxon>
        <taxon>Insecta</taxon>
        <taxon>Pterygota</taxon>
        <taxon>Neoptera</taxon>
        <taxon>Endopterygota</taxon>
        <taxon>Coleoptera</taxon>
        <taxon>Polyphaga</taxon>
        <taxon>Scarabaeiformia</taxon>
        <taxon>Scarabaeidae</taxon>
        <taxon>Rutelinae</taxon>
        <taxon>Popillia</taxon>
    </lineage>
</organism>
<dbReference type="AlphaFoldDB" id="A0AAW1MD29"/>
<dbReference type="EMBL" id="JASPKY010000049">
    <property type="protein sequence ID" value="KAK9745428.1"/>
    <property type="molecule type" value="Genomic_DNA"/>
</dbReference>
<evidence type="ECO:0000313" key="2">
    <source>
        <dbReference type="EMBL" id="KAK9745428.1"/>
    </source>
</evidence>
<evidence type="ECO:0000256" key="1">
    <source>
        <dbReference type="SAM" id="Coils"/>
    </source>
</evidence>
<dbReference type="Proteomes" id="UP001458880">
    <property type="component" value="Unassembled WGS sequence"/>
</dbReference>
<keyword evidence="3" id="KW-1185">Reference proteome</keyword>
<sequence>MEQEFSDISIKAIFTEYTQLSIIVKKIRKCNEELLNENKGLKNDINQLSEKLRENLNRDLNDGSVHMLYIDIKEKYDILLKEIENVKQEKEILMKHYEEKILVYKNEIEKEKLNAHLKEVEFNDKFQIHQASIDFEKDDIESRWQTRLNIVNQQLKDSNMTCTILRNQLLDVKNRFSCSNTESDKRIQELEQALAVAEEKLRKTQFINNSHSGVQTFRGSNKLNLCVKNKSYHAPREFRNCSFDNYILQTKGNSSPKHLQPLEVNISKSGLSKVDSVIDNNLDTSPRRLKKRKLYSVEDSS</sequence>
<keyword evidence="1" id="KW-0175">Coiled coil</keyword>
<reference evidence="2 3" key="1">
    <citation type="journal article" date="2024" name="BMC Genomics">
        <title>De novo assembly and annotation of Popillia japonica's genome with initial clues to its potential as an invasive pest.</title>
        <authorList>
            <person name="Cucini C."/>
            <person name="Boschi S."/>
            <person name="Funari R."/>
            <person name="Cardaioli E."/>
            <person name="Iannotti N."/>
            <person name="Marturano G."/>
            <person name="Paoli F."/>
            <person name="Bruttini M."/>
            <person name="Carapelli A."/>
            <person name="Frati F."/>
            <person name="Nardi F."/>
        </authorList>
    </citation>
    <scope>NUCLEOTIDE SEQUENCE [LARGE SCALE GENOMIC DNA]</scope>
    <source>
        <strain evidence="2">DMR45628</strain>
    </source>
</reference>
<proteinExistence type="predicted"/>
<name>A0AAW1MD29_POPJA</name>
<gene>
    <name evidence="2" type="ORF">QE152_g6909</name>
</gene>
<comment type="caution">
    <text evidence="2">The sequence shown here is derived from an EMBL/GenBank/DDBJ whole genome shotgun (WGS) entry which is preliminary data.</text>
</comment>
<evidence type="ECO:0000313" key="3">
    <source>
        <dbReference type="Proteomes" id="UP001458880"/>
    </source>
</evidence>